<feature type="chain" id="PRO_5002666179" description="Tetratricopeptide repeat protein" evidence="2">
    <location>
        <begin position="39"/>
        <end position="343"/>
    </location>
</feature>
<name>A4CCR9_9GAMM</name>
<accession>A4CCR9</accession>
<feature type="signal peptide" evidence="2">
    <location>
        <begin position="1"/>
        <end position="38"/>
    </location>
</feature>
<organism evidence="3 4">
    <name type="scientific">Pseudoalteromonas tunicata D2</name>
    <dbReference type="NCBI Taxonomy" id="87626"/>
    <lineage>
        <taxon>Bacteria</taxon>
        <taxon>Pseudomonadati</taxon>
        <taxon>Pseudomonadota</taxon>
        <taxon>Gammaproteobacteria</taxon>
        <taxon>Alteromonadales</taxon>
        <taxon>Pseudoalteromonadaceae</taxon>
        <taxon>Pseudoalteromonas</taxon>
    </lineage>
</organism>
<keyword evidence="2" id="KW-0732">Signal</keyword>
<keyword evidence="1" id="KW-0802">TPR repeat</keyword>
<feature type="repeat" description="TPR" evidence="1">
    <location>
        <begin position="217"/>
        <end position="250"/>
    </location>
</feature>
<dbReference type="InterPro" id="IPR011990">
    <property type="entry name" value="TPR-like_helical_dom_sf"/>
</dbReference>
<evidence type="ECO:0000313" key="4">
    <source>
        <dbReference type="Proteomes" id="UP000006201"/>
    </source>
</evidence>
<dbReference type="AlphaFoldDB" id="A4CCR9"/>
<evidence type="ECO:0000313" key="3">
    <source>
        <dbReference type="EMBL" id="EAR27362.1"/>
    </source>
</evidence>
<proteinExistence type="predicted"/>
<dbReference type="EMBL" id="AAOH01000006">
    <property type="protein sequence ID" value="EAR27362.1"/>
    <property type="molecule type" value="Genomic_DNA"/>
</dbReference>
<evidence type="ECO:0008006" key="5">
    <source>
        <dbReference type="Google" id="ProtNLM"/>
    </source>
</evidence>
<dbReference type="Gene3D" id="1.25.40.10">
    <property type="entry name" value="Tetratricopeptide repeat domain"/>
    <property type="match status" value="1"/>
</dbReference>
<protein>
    <recommendedName>
        <fullName evidence="5">Tetratricopeptide repeat protein</fullName>
    </recommendedName>
</protein>
<dbReference type="PROSITE" id="PS50005">
    <property type="entry name" value="TPR"/>
    <property type="match status" value="1"/>
</dbReference>
<comment type="caution">
    <text evidence="3">The sequence shown here is derived from an EMBL/GenBank/DDBJ whole genome shotgun (WGS) entry which is preliminary data.</text>
</comment>
<evidence type="ECO:0000256" key="2">
    <source>
        <dbReference type="SAM" id="SignalP"/>
    </source>
</evidence>
<gene>
    <name evidence="3" type="ORF">PTD2_15022</name>
</gene>
<dbReference type="HOGENOM" id="CLU_808598_0_0_6"/>
<reference evidence="3 4" key="1">
    <citation type="submission" date="2006-02" db="EMBL/GenBank/DDBJ databases">
        <authorList>
            <person name="Moran M.A."/>
            <person name="Kjelleberg S."/>
            <person name="Egan S."/>
            <person name="Saunders N."/>
            <person name="Thomas T."/>
            <person name="Ferriera S."/>
            <person name="Johnson J."/>
            <person name="Kravitz S."/>
            <person name="Halpern A."/>
            <person name="Remington K."/>
            <person name="Beeson K."/>
            <person name="Tran B."/>
            <person name="Rogers Y.-H."/>
            <person name="Friedman R."/>
            <person name="Venter J.C."/>
        </authorList>
    </citation>
    <scope>NUCLEOTIDE SEQUENCE [LARGE SCALE GENOMIC DNA]</scope>
    <source>
        <strain evidence="3 4">D2</strain>
    </source>
</reference>
<dbReference type="Proteomes" id="UP000006201">
    <property type="component" value="Unassembled WGS sequence"/>
</dbReference>
<evidence type="ECO:0000256" key="1">
    <source>
        <dbReference type="PROSITE-ProRule" id="PRU00339"/>
    </source>
</evidence>
<keyword evidence="4" id="KW-1185">Reference proteome</keyword>
<sequence>MFMPTLHIKLLLPLKFSSTRLLAFISAVSITFACTAQATTSLANIENAYFHRDYLFVQTTINAMPSPLSEQTAALAMAAKVKLNPDHGEAIINNFIKAHPNNAYGHYYGGLLWSELAKNAGLFSRMRFYKQSVTSMITAGLLAPDNPRFQVEAAKAYGQPAMLGGQSELQKPIVDKLQTQPSSFAKLALMDYLQNTEDKAAALQLIAQLTPRYDQNVELLERMGQLLWTFEQQDRAADLFSQACQLTPPNNQGYVKWLSACQLTAAFALNDIGSVQHGLDACKTLLKYDTVNDSEHHYFLLLNSQLLAKNQQYAEAKTGYQKLLALNPDKNIKKEAMQQLKKL</sequence>
<dbReference type="InterPro" id="IPR019734">
    <property type="entry name" value="TPR_rpt"/>
</dbReference>
<dbReference type="SUPFAM" id="SSF48452">
    <property type="entry name" value="TPR-like"/>
    <property type="match status" value="1"/>
</dbReference>